<organism evidence="2 3">
    <name type="scientific">Cuscuta campestris</name>
    <dbReference type="NCBI Taxonomy" id="132261"/>
    <lineage>
        <taxon>Eukaryota</taxon>
        <taxon>Viridiplantae</taxon>
        <taxon>Streptophyta</taxon>
        <taxon>Embryophyta</taxon>
        <taxon>Tracheophyta</taxon>
        <taxon>Spermatophyta</taxon>
        <taxon>Magnoliopsida</taxon>
        <taxon>eudicotyledons</taxon>
        <taxon>Gunneridae</taxon>
        <taxon>Pentapetalae</taxon>
        <taxon>asterids</taxon>
        <taxon>lamiids</taxon>
        <taxon>Solanales</taxon>
        <taxon>Convolvulaceae</taxon>
        <taxon>Cuscuteae</taxon>
        <taxon>Cuscuta</taxon>
        <taxon>Cuscuta subgen. Grammica</taxon>
        <taxon>Cuscuta sect. Cleistogrammica</taxon>
    </lineage>
</organism>
<evidence type="ECO:0000313" key="2">
    <source>
        <dbReference type="EMBL" id="VFQ70947.1"/>
    </source>
</evidence>
<proteinExistence type="predicted"/>
<evidence type="ECO:0000313" key="3">
    <source>
        <dbReference type="Proteomes" id="UP000595140"/>
    </source>
</evidence>
<dbReference type="AlphaFoldDB" id="A0A484L3P4"/>
<keyword evidence="3" id="KW-1185">Reference proteome</keyword>
<gene>
    <name evidence="2" type="ORF">CCAM_LOCUS12723</name>
</gene>
<dbReference type="Proteomes" id="UP000595140">
    <property type="component" value="Unassembled WGS sequence"/>
</dbReference>
<protein>
    <submittedName>
        <fullName evidence="2">Uncharacterized protein</fullName>
    </submittedName>
</protein>
<accession>A0A484L3P4</accession>
<feature type="region of interest" description="Disordered" evidence="1">
    <location>
        <begin position="22"/>
        <end position="44"/>
    </location>
</feature>
<evidence type="ECO:0000256" key="1">
    <source>
        <dbReference type="SAM" id="MobiDB-lite"/>
    </source>
</evidence>
<sequence length="44" mass="4817">SSLSSCPTILSSLPYPFSLSVGHPSRKKKGDSISIVELRKKKEK</sequence>
<dbReference type="EMBL" id="OOIL02000971">
    <property type="protein sequence ID" value="VFQ70947.1"/>
    <property type="molecule type" value="Genomic_DNA"/>
</dbReference>
<reference evidence="2 3" key="1">
    <citation type="submission" date="2018-04" db="EMBL/GenBank/DDBJ databases">
        <authorList>
            <person name="Vogel A."/>
        </authorList>
    </citation>
    <scope>NUCLEOTIDE SEQUENCE [LARGE SCALE GENOMIC DNA]</scope>
</reference>
<feature type="non-terminal residue" evidence="2">
    <location>
        <position position="1"/>
    </location>
</feature>
<name>A0A484L3P4_9ASTE</name>